<evidence type="ECO:0000313" key="2">
    <source>
        <dbReference type="Proteomes" id="UP000278962"/>
    </source>
</evidence>
<dbReference type="RefSeq" id="WP_170179488.1">
    <property type="nucleotide sequence ID" value="NZ_RBIL01000002.1"/>
</dbReference>
<sequence>MFPIVLNSSTGESIVSFAQPVGHCIPIATLAKVPGAGNSDPAGGRITVERTDNGKVRVRTFHADGTPQIYGFHLIVVCP</sequence>
<dbReference type="AlphaFoldDB" id="A0A660L1B8"/>
<name>A0A660L1B8_9ACTN</name>
<reference evidence="1 2" key="1">
    <citation type="submission" date="2018-10" db="EMBL/GenBank/DDBJ databases">
        <title>Genomic Encyclopedia of Archaeal and Bacterial Type Strains, Phase II (KMG-II): from individual species to whole genera.</title>
        <authorList>
            <person name="Goeker M."/>
        </authorList>
    </citation>
    <scope>NUCLEOTIDE SEQUENCE [LARGE SCALE GENOMIC DNA]</scope>
    <source>
        <strain evidence="1 2">DSM 14954</strain>
    </source>
</reference>
<dbReference type="Proteomes" id="UP000278962">
    <property type="component" value="Unassembled WGS sequence"/>
</dbReference>
<comment type="caution">
    <text evidence="1">The sequence shown here is derived from an EMBL/GenBank/DDBJ whole genome shotgun (WGS) entry which is preliminary data.</text>
</comment>
<gene>
    <name evidence="1" type="ORF">C8N24_5766</name>
</gene>
<accession>A0A660L1B8</accession>
<protein>
    <submittedName>
        <fullName evidence="1">Uncharacterized protein</fullName>
    </submittedName>
</protein>
<organism evidence="1 2">
    <name type="scientific">Solirubrobacter pauli</name>
    <dbReference type="NCBI Taxonomy" id="166793"/>
    <lineage>
        <taxon>Bacteria</taxon>
        <taxon>Bacillati</taxon>
        <taxon>Actinomycetota</taxon>
        <taxon>Thermoleophilia</taxon>
        <taxon>Solirubrobacterales</taxon>
        <taxon>Solirubrobacteraceae</taxon>
        <taxon>Solirubrobacter</taxon>
    </lineage>
</organism>
<keyword evidence="2" id="KW-1185">Reference proteome</keyword>
<dbReference type="EMBL" id="RBIL01000002">
    <property type="protein sequence ID" value="RKQ87737.1"/>
    <property type="molecule type" value="Genomic_DNA"/>
</dbReference>
<proteinExistence type="predicted"/>
<evidence type="ECO:0000313" key="1">
    <source>
        <dbReference type="EMBL" id="RKQ87737.1"/>
    </source>
</evidence>